<proteinExistence type="predicted"/>
<dbReference type="RefSeq" id="WP_372823000.1">
    <property type="nucleotide sequence ID" value="NZ_JARRIG010000001.1"/>
</dbReference>
<evidence type="ECO:0000313" key="2">
    <source>
        <dbReference type="Proteomes" id="UP001571980"/>
    </source>
</evidence>
<accession>A0ABV4T082</accession>
<name>A0ABV4T082_9EURY</name>
<dbReference type="Proteomes" id="UP001571980">
    <property type="component" value="Unassembled WGS sequence"/>
</dbReference>
<sequence length="50" mass="5678">MVIFDYNLRNIADIFVINSKINTKENITGYSRLRGGSINSKAFLEAAREI</sequence>
<protein>
    <submittedName>
        <fullName evidence="1">Uncharacterized protein</fullName>
    </submittedName>
</protein>
<gene>
    <name evidence="1" type="ORF">P8X34_00545</name>
</gene>
<comment type="caution">
    <text evidence="1">The sequence shown here is derived from an EMBL/GenBank/DDBJ whole genome shotgun (WGS) entry which is preliminary data.</text>
</comment>
<keyword evidence="2" id="KW-1185">Reference proteome</keyword>
<reference evidence="1 2" key="1">
    <citation type="submission" date="2023-03" db="EMBL/GenBank/DDBJ databases">
        <title>Speciation in Pyrococcus: adaptation to high temperature as a mechanism.</title>
        <authorList>
            <person name="Gu J."/>
        </authorList>
    </citation>
    <scope>NUCLEOTIDE SEQUENCE [LARGE SCALE GENOMIC DNA]</scope>
    <source>
        <strain evidence="1 2">LMOA34</strain>
    </source>
</reference>
<evidence type="ECO:0000313" key="1">
    <source>
        <dbReference type="EMBL" id="MFA4803254.1"/>
    </source>
</evidence>
<dbReference type="EMBL" id="JARRIG010000001">
    <property type="protein sequence ID" value="MFA4803254.1"/>
    <property type="molecule type" value="Genomic_DNA"/>
</dbReference>
<organism evidence="1 2">
    <name type="scientific">Pyrococcus kukulkanii</name>
    <dbReference type="NCBI Taxonomy" id="1609559"/>
    <lineage>
        <taxon>Archaea</taxon>
        <taxon>Methanobacteriati</taxon>
        <taxon>Methanobacteriota</taxon>
        <taxon>Thermococci</taxon>
        <taxon>Thermococcales</taxon>
        <taxon>Thermococcaceae</taxon>
        <taxon>Pyrococcus</taxon>
    </lineage>
</organism>